<organism evidence="9 10">
    <name type="scientific">Arenibacterium halophilum</name>
    <dbReference type="NCBI Taxonomy" id="2583821"/>
    <lineage>
        <taxon>Bacteria</taxon>
        <taxon>Pseudomonadati</taxon>
        <taxon>Pseudomonadota</taxon>
        <taxon>Alphaproteobacteria</taxon>
        <taxon>Rhodobacterales</taxon>
        <taxon>Paracoccaceae</taxon>
        <taxon>Arenibacterium</taxon>
    </lineage>
</organism>
<dbReference type="Gene3D" id="3.40.50.2000">
    <property type="entry name" value="Glycogen Phosphorylase B"/>
    <property type="match status" value="2"/>
</dbReference>
<evidence type="ECO:0000256" key="1">
    <source>
        <dbReference type="ARBA" id="ARBA00006530"/>
    </source>
</evidence>
<feature type="domain" description="Sucrose phosphatase-like" evidence="7">
    <location>
        <begin position="432"/>
        <end position="661"/>
    </location>
</feature>
<accession>A0ABY2WY47</accession>
<dbReference type="PANTHER" id="PTHR46039">
    <property type="entry name" value="SUCROSE-PHOSPHATE SYNTHASE 3-RELATED"/>
    <property type="match status" value="1"/>
</dbReference>
<dbReference type="EC" id="2.4.1.14" evidence="2"/>
<keyword evidence="4" id="KW-0808">Transferase</keyword>
<name>A0ABY2WY47_9RHOB</name>
<dbReference type="InterPro" id="IPR001296">
    <property type="entry name" value="Glyco_trans_1"/>
</dbReference>
<dbReference type="InterPro" id="IPR036412">
    <property type="entry name" value="HAD-like_sf"/>
</dbReference>
<dbReference type="InterPro" id="IPR006380">
    <property type="entry name" value="SPP-like_dom"/>
</dbReference>
<dbReference type="RefSeq" id="WP_138865907.1">
    <property type="nucleotide sequence ID" value="NZ_VCPC01000008.1"/>
</dbReference>
<dbReference type="Proteomes" id="UP001191082">
    <property type="component" value="Unassembled WGS sequence"/>
</dbReference>
<gene>
    <name evidence="9" type="ORF">FGK64_21415</name>
</gene>
<dbReference type="Pfam" id="PF00534">
    <property type="entry name" value="Glycos_transf_1"/>
    <property type="match status" value="1"/>
</dbReference>
<evidence type="ECO:0000256" key="4">
    <source>
        <dbReference type="ARBA" id="ARBA00022679"/>
    </source>
</evidence>
<dbReference type="NCBIfam" id="TIGR01484">
    <property type="entry name" value="HAD-SF-IIB"/>
    <property type="match status" value="1"/>
</dbReference>
<keyword evidence="10" id="KW-1185">Reference proteome</keyword>
<dbReference type="Pfam" id="PF05116">
    <property type="entry name" value="S6PP"/>
    <property type="match status" value="1"/>
</dbReference>
<evidence type="ECO:0000313" key="10">
    <source>
        <dbReference type="Proteomes" id="UP001191082"/>
    </source>
</evidence>
<feature type="domain" description="Glycosyl transferase family 1" evidence="6">
    <location>
        <begin position="224"/>
        <end position="398"/>
    </location>
</feature>
<dbReference type="SFLD" id="SFLDG01140">
    <property type="entry name" value="C2.B:_Phosphomannomutase_and_P"/>
    <property type="match status" value="1"/>
</dbReference>
<evidence type="ECO:0000259" key="7">
    <source>
        <dbReference type="Pfam" id="PF05116"/>
    </source>
</evidence>
<dbReference type="SUPFAM" id="SSF53756">
    <property type="entry name" value="UDP-Glycosyltransferase/glycogen phosphorylase"/>
    <property type="match status" value="1"/>
</dbReference>
<comment type="catalytic activity">
    <reaction evidence="5">
        <text>beta-D-fructose 6-phosphate + UDP-alpha-D-glucose = sucrose 6(F)-phosphate + UDP + H(+)</text>
        <dbReference type="Rhea" id="RHEA:22172"/>
        <dbReference type="ChEBI" id="CHEBI:15378"/>
        <dbReference type="ChEBI" id="CHEBI:57634"/>
        <dbReference type="ChEBI" id="CHEBI:57723"/>
        <dbReference type="ChEBI" id="CHEBI:58223"/>
        <dbReference type="ChEBI" id="CHEBI:58885"/>
        <dbReference type="EC" id="2.4.1.14"/>
    </reaction>
</comment>
<dbReference type="GO" id="GO:0016787">
    <property type="term" value="F:hydrolase activity"/>
    <property type="evidence" value="ECO:0007669"/>
    <property type="project" value="UniProtKB-KW"/>
</dbReference>
<dbReference type="EMBL" id="VCPC01000008">
    <property type="protein sequence ID" value="TMV07430.1"/>
    <property type="molecule type" value="Genomic_DNA"/>
</dbReference>
<comment type="caution">
    <text evidence="9">The sequence shown here is derived from an EMBL/GenBank/DDBJ whole genome shotgun (WGS) entry which is preliminary data.</text>
</comment>
<evidence type="ECO:0000256" key="3">
    <source>
        <dbReference type="ARBA" id="ARBA00022676"/>
    </source>
</evidence>
<feature type="domain" description="Glycosyltransferase subfamily 4-like N-terminal" evidence="8">
    <location>
        <begin position="47"/>
        <end position="201"/>
    </location>
</feature>
<keyword evidence="3" id="KW-0328">Glycosyltransferase</keyword>
<evidence type="ECO:0000259" key="6">
    <source>
        <dbReference type="Pfam" id="PF00534"/>
    </source>
</evidence>
<dbReference type="InterPro" id="IPR028098">
    <property type="entry name" value="Glyco_trans_4-like_N"/>
</dbReference>
<sequence>MRILHIALGGCLKAPPVDYGLTEDTGGHIAYVLGAAMAQAKLDQVTGVDIVTRGFADLELGPAYGKTIEEVCPKLRILRLRTTNDIYLDKDALNAEIPAITEAFCQMLDGLGYRPDVIHAHFSDAAAIARAAFEKFAIPWIYTPHSLALEKADCDPASQRVSDELAAIRTAHGIIVSSRDEAERQLMAYDPDAAGRIHRISPGVALTPPQGPDKGRRLIAPFLRDLHKPIVLAVARPVKKKNLAALVRAFGESPTLRDTANLVVLAGLRKSLCDGPDEQVAVHQDLMGLIDQYDLWGSVALPKRHTAADVRSLYDLAAIDGVFGNPAWHEPFGLTVVEAAQAGVPVVATRNGGPSSIIGDIGYGALVDPRNPADLAQRLLDLLNDPEREQRCADAGAKACQLYQWKQWASESVCVYRDISTRRAKAHRKVSRVLACDVDGTLTGDRRSAAAFGKWSSRREDTCVLVATGRSISEARRVIAAWDLPCPDILVTSVGSEIWRCDGWGDYRLCRSYADRISKGWHQEDIAKVIAGLGLTSQPMHDQRRWKLSYFGSVADSRRVSQTLTHQGLAARVVHSHGNLIDVLPSNAGKAAAITFEAERLGLTLADCIAAGDSGNDLDMLSACGAAILPANARDGIADLLRGKAFQSRHRYAAGVLDGLAAIYGATERSAVRHA</sequence>
<dbReference type="InterPro" id="IPR006379">
    <property type="entry name" value="HAD-SF_hydro_IIB"/>
</dbReference>
<dbReference type="Pfam" id="PF13579">
    <property type="entry name" value="Glyco_trans_4_4"/>
    <property type="match status" value="1"/>
</dbReference>
<dbReference type="InterPro" id="IPR044161">
    <property type="entry name" value="SPS"/>
</dbReference>
<dbReference type="Gene3D" id="3.40.50.1000">
    <property type="entry name" value="HAD superfamily/HAD-like"/>
    <property type="match status" value="1"/>
</dbReference>
<evidence type="ECO:0000256" key="5">
    <source>
        <dbReference type="ARBA" id="ARBA00047471"/>
    </source>
</evidence>
<keyword evidence="9" id="KW-0378">Hydrolase</keyword>
<dbReference type="SUPFAM" id="SSF56784">
    <property type="entry name" value="HAD-like"/>
    <property type="match status" value="1"/>
</dbReference>
<comment type="similarity">
    <text evidence="1">Belongs to the glycosyltransferase 1 family.</text>
</comment>
<dbReference type="PANTHER" id="PTHR46039:SF5">
    <property type="entry name" value="SUCROSE-PHOSPHATE SYNTHASE 3-RELATED"/>
    <property type="match status" value="1"/>
</dbReference>
<dbReference type="Gene3D" id="3.90.1070.10">
    <property type="match status" value="1"/>
</dbReference>
<evidence type="ECO:0000313" key="9">
    <source>
        <dbReference type="EMBL" id="TMV07430.1"/>
    </source>
</evidence>
<dbReference type="InterPro" id="IPR023214">
    <property type="entry name" value="HAD_sf"/>
</dbReference>
<dbReference type="SFLD" id="SFLDG01141">
    <property type="entry name" value="C2.B.1:_Sucrose_Phosphatase_Li"/>
    <property type="match status" value="1"/>
</dbReference>
<proteinExistence type="inferred from homology"/>
<dbReference type="SFLD" id="SFLDS00003">
    <property type="entry name" value="Haloacid_Dehalogenase"/>
    <property type="match status" value="1"/>
</dbReference>
<reference evidence="9 10" key="1">
    <citation type="submission" date="2019-05" db="EMBL/GenBank/DDBJ databases">
        <title>Marivita sp. nov. isolated from sea sediment.</title>
        <authorList>
            <person name="Kim W."/>
        </authorList>
    </citation>
    <scope>NUCLEOTIDE SEQUENCE [LARGE SCALE GENOMIC DNA]</scope>
    <source>
        <strain evidence="9 10">CAU 1492</strain>
    </source>
</reference>
<protein>
    <recommendedName>
        <fullName evidence="2">sucrose-phosphate synthase</fullName>
        <ecNumber evidence="2">2.4.1.14</ecNumber>
    </recommendedName>
</protein>
<evidence type="ECO:0000256" key="2">
    <source>
        <dbReference type="ARBA" id="ARBA00012536"/>
    </source>
</evidence>
<evidence type="ECO:0000259" key="8">
    <source>
        <dbReference type="Pfam" id="PF13579"/>
    </source>
</evidence>